<dbReference type="Gene3D" id="3.30.710.10">
    <property type="entry name" value="Potassium Channel Kv1.1, Chain A"/>
    <property type="match status" value="1"/>
</dbReference>
<dbReference type="SUPFAM" id="SSF54695">
    <property type="entry name" value="POZ domain"/>
    <property type="match status" value="1"/>
</dbReference>
<dbReference type="InterPro" id="IPR000210">
    <property type="entry name" value="BTB/POZ_dom"/>
</dbReference>
<reference evidence="2" key="1">
    <citation type="journal article" date="2020" name="Stud. Mycol.">
        <title>101 Dothideomycetes genomes: a test case for predicting lifestyles and emergence of pathogens.</title>
        <authorList>
            <person name="Haridas S."/>
            <person name="Albert R."/>
            <person name="Binder M."/>
            <person name="Bloem J."/>
            <person name="Labutti K."/>
            <person name="Salamov A."/>
            <person name="Andreopoulos B."/>
            <person name="Baker S."/>
            <person name="Barry K."/>
            <person name="Bills G."/>
            <person name="Bluhm B."/>
            <person name="Cannon C."/>
            <person name="Castanera R."/>
            <person name="Culley D."/>
            <person name="Daum C."/>
            <person name="Ezra D."/>
            <person name="Gonzalez J."/>
            <person name="Henrissat B."/>
            <person name="Kuo A."/>
            <person name="Liang C."/>
            <person name="Lipzen A."/>
            <person name="Lutzoni F."/>
            <person name="Magnuson J."/>
            <person name="Mondo S."/>
            <person name="Nolan M."/>
            <person name="Ohm R."/>
            <person name="Pangilinan J."/>
            <person name="Park H.-J."/>
            <person name="Ramirez L."/>
            <person name="Alfaro M."/>
            <person name="Sun H."/>
            <person name="Tritt A."/>
            <person name="Yoshinaga Y."/>
            <person name="Zwiers L.-H."/>
            <person name="Turgeon B."/>
            <person name="Goodwin S."/>
            <person name="Spatafora J."/>
            <person name="Crous P."/>
            <person name="Grigoriev I."/>
        </authorList>
    </citation>
    <scope>NUCLEOTIDE SEQUENCE</scope>
    <source>
        <strain evidence="2">CBS 122681</strain>
    </source>
</reference>
<dbReference type="Proteomes" id="UP000799324">
    <property type="component" value="Unassembled WGS sequence"/>
</dbReference>
<protein>
    <recommendedName>
        <fullName evidence="1">BTB domain-containing protein</fullName>
    </recommendedName>
</protein>
<gene>
    <name evidence="2" type="ORF">K491DRAFT_721405</name>
</gene>
<dbReference type="CDD" id="cd18186">
    <property type="entry name" value="BTB_POZ_ZBTB_KLHL-like"/>
    <property type="match status" value="1"/>
</dbReference>
<dbReference type="PANTHER" id="PTHR47843:SF7">
    <property type="entry name" value="BTB DOMAIN-CONTAINING PROTEIN"/>
    <property type="match status" value="1"/>
</dbReference>
<dbReference type="PROSITE" id="PS50097">
    <property type="entry name" value="BTB"/>
    <property type="match status" value="1"/>
</dbReference>
<dbReference type="PANTHER" id="PTHR47843">
    <property type="entry name" value="BTB DOMAIN-CONTAINING PROTEIN-RELATED"/>
    <property type="match status" value="1"/>
</dbReference>
<dbReference type="AlphaFoldDB" id="A0A6A6SQ13"/>
<accession>A0A6A6SQ13</accession>
<evidence type="ECO:0000313" key="2">
    <source>
        <dbReference type="EMBL" id="KAF2649720.1"/>
    </source>
</evidence>
<keyword evidence="3" id="KW-1185">Reference proteome</keyword>
<feature type="domain" description="BTB" evidence="1">
    <location>
        <begin position="2"/>
        <end position="72"/>
    </location>
</feature>
<sequence length="276" mass="32059">MADLTIVYGQDKQRKFTGHRVILSNTSQWLANASKPPFAEADAKEIILHHDSPEGLEAMFEFSYCNTYTLPHSTPKTDTEHGDNFRHHIKVLIIADKYMADQLKAYALTEIQNYLNVDENNDTMEYLSLATVMVYKTPHAFDGVLYGANHDMSSSTAVGPAHEEPVNRTRAPWDLEQLLTLQRYEEEENFLKSGYAWNKTKYHGPPLDYLKHLVICFTIEMLERGVVGSVGYLMTRHPEFRRDLITVTSSRIFKRREQKTVRIMSIIRSERERWER</sequence>
<evidence type="ECO:0000313" key="3">
    <source>
        <dbReference type="Proteomes" id="UP000799324"/>
    </source>
</evidence>
<evidence type="ECO:0000259" key="1">
    <source>
        <dbReference type="PROSITE" id="PS50097"/>
    </source>
</evidence>
<dbReference type="OrthoDB" id="6359816at2759"/>
<organism evidence="2 3">
    <name type="scientific">Lophiostoma macrostomum CBS 122681</name>
    <dbReference type="NCBI Taxonomy" id="1314788"/>
    <lineage>
        <taxon>Eukaryota</taxon>
        <taxon>Fungi</taxon>
        <taxon>Dikarya</taxon>
        <taxon>Ascomycota</taxon>
        <taxon>Pezizomycotina</taxon>
        <taxon>Dothideomycetes</taxon>
        <taxon>Pleosporomycetidae</taxon>
        <taxon>Pleosporales</taxon>
        <taxon>Lophiostomataceae</taxon>
        <taxon>Lophiostoma</taxon>
    </lineage>
</organism>
<dbReference type="EMBL" id="MU004481">
    <property type="protein sequence ID" value="KAF2649720.1"/>
    <property type="molecule type" value="Genomic_DNA"/>
</dbReference>
<dbReference type="InterPro" id="IPR011333">
    <property type="entry name" value="SKP1/BTB/POZ_sf"/>
</dbReference>
<name>A0A6A6SQ13_9PLEO</name>
<proteinExistence type="predicted"/>
<dbReference type="Pfam" id="PF00651">
    <property type="entry name" value="BTB"/>
    <property type="match status" value="1"/>
</dbReference>